<dbReference type="Proteomes" id="UP001189429">
    <property type="component" value="Unassembled WGS sequence"/>
</dbReference>
<evidence type="ECO:0000313" key="1">
    <source>
        <dbReference type="EMBL" id="CAK0857959.1"/>
    </source>
</evidence>
<feature type="non-terminal residue" evidence="1">
    <location>
        <position position="1"/>
    </location>
</feature>
<name>A0ABN9UG82_9DINO</name>
<dbReference type="EMBL" id="CAUYUJ010015772">
    <property type="protein sequence ID" value="CAK0857959.1"/>
    <property type="molecule type" value="Genomic_DNA"/>
</dbReference>
<protein>
    <submittedName>
        <fullName evidence="1">Uncharacterized protein</fullName>
    </submittedName>
</protein>
<accession>A0ABN9UG82</accession>
<comment type="caution">
    <text evidence="1">The sequence shown here is derived from an EMBL/GenBank/DDBJ whole genome shotgun (WGS) entry which is preliminary data.</text>
</comment>
<keyword evidence="2" id="KW-1185">Reference proteome</keyword>
<evidence type="ECO:0000313" key="2">
    <source>
        <dbReference type="Proteomes" id="UP001189429"/>
    </source>
</evidence>
<proteinExistence type="predicted"/>
<reference evidence="1" key="1">
    <citation type="submission" date="2023-10" db="EMBL/GenBank/DDBJ databases">
        <authorList>
            <person name="Chen Y."/>
            <person name="Shah S."/>
            <person name="Dougan E. K."/>
            <person name="Thang M."/>
            <person name="Chan C."/>
        </authorList>
    </citation>
    <scope>NUCLEOTIDE SEQUENCE [LARGE SCALE GENOMIC DNA]</scope>
</reference>
<organism evidence="1 2">
    <name type="scientific">Prorocentrum cordatum</name>
    <dbReference type="NCBI Taxonomy" id="2364126"/>
    <lineage>
        <taxon>Eukaryota</taxon>
        <taxon>Sar</taxon>
        <taxon>Alveolata</taxon>
        <taxon>Dinophyceae</taxon>
        <taxon>Prorocentrales</taxon>
        <taxon>Prorocentraceae</taxon>
        <taxon>Prorocentrum</taxon>
    </lineage>
</organism>
<gene>
    <name evidence="1" type="ORF">PCOR1329_LOCUS47893</name>
</gene>
<sequence length="419" mass="43119">ALPPGPRPSAPDGFPPAAAAAGGADALGSARLEGLGICGPGGGRGCLTRVLRDLHVLHCGDGGAMPRALMGQAVRGGLRCGGARWTHVVDLRATGSPPLPPELARLRVLDGSVAPGARGELRTAEDFLRMLPAVFDFLRLAALRRGAVLLVDGPAAPHLDGAGAAPGGFAIAAVLALMAESSHLGVYPALCSLSSQVIVQAICPVASSALAAWCESERRGVWSRSAALWHAPCLCGACSWHLPPQWLRDAARPSGAVSCEGRPSEGACLALCSCAARSHDGGARPPTCLGPAGRRPRGGALPACRPARPDDARWLWLPQGFSVNEFSAGRTLGSLTNGLKFHAEPVPRERGSGAQHYRCRGCRALTHAVVDVVPGQHQRVAVICSSEVLRQGEVGVLAPPEARPPLSSCLADLVLPPGN</sequence>